<dbReference type="GO" id="GO:0006506">
    <property type="term" value="P:GPI anchor biosynthetic process"/>
    <property type="evidence" value="ECO:0007669"/>
    <property type="project" value="InterPro"/>
</dbReference>
<name>A0AA38FJZ6_TAXCH</name>
<dbReference type="PANTHER" id="PTHR13315:SF4">
    <property type="entry name" value="METALLOPHOSPHOESTERASE, ISOFORM E"/>
    <property type="match status" value="1"/>
</dbReference>
<dbReference type="AlphaFoldDB" id="A0AA38FJZ6"/>
<dbReference type="GO" id="GO:0016020">
    <property type="term" value="C:membrane"/>
    <property type="evidence" value="ECO:0007669"/>
    <property type="project" value="GOC"/>
</dbReference>
<sequence length="219" mass="24316">HTVGTFSWQQGNLYPSFMLLSVSALPSSTTNNPEGIVSSNLCFLPMQTHIYIWYASLFIITVVLFLSWPTNGDLLSCFRKLTELAATAIGTTSKGGVKEKDEDASYDYEMAWDAEGVMHLIRKGYTKLSNSNSGEVRSSARGTAVARPAAKKQLLQESESSCVQIESETNLEQIPKAPRMAKGKTGYMVQRLIWTLRHIAVLAALNVPLYMMLLIKDWT</sequence>
<dbReference type="PANTHER" id="PTHR13315">
    <property type="entry name" value="METALLO PHOSPHOESTERASE RELATED"/>
    <property type="match status" value="1"/>
</dbReference>
<evidence type="ECO:0000256" key="1">
    <source>
        <dbReference type="ARBA" id="ARBA00023136"/>
    </source>
</evidence>
<organism evidence="3 4">
    <name type="scientific">Taxus chinensis</name>
    <name type="common">Chinese yew</name>
    <name type="synonym">Taxus wallichiana var. chinensis</name>
    <dbReference type="NCBI Taxonomy" id="29808"/>
    <lineage>
        <taxon>Eukaryota</taxon>
        <taxon>Viridiplantae</taxon>
        <taxon>Streptophyta</taxon>
        <taxon>Embryophyta</taxon>
        <taxon>Tracheophyta</taxon>
        <taxon>Spermatophyta</taxon>
        <taxon>Pinopsida</taxon>
        <taxon>Pinidae</taxon>
        <taxon>Conifers II</taxon>
        <taxon>Cupressales</taxon>
        <taxon>Taxaceae</taxon>
        <taxon>Taxus</taxon>
    </lineage>
</organism>
<keyword evidence="4" id="KW-1185">Reference proteome</keyword>
<keyword evidence="1 2" id="KW-0472">Membrane</keyword>
<evidence type="ECO:0000313" key="4">
    <source>
        <dbReference type="Proteomes" id="UP000824469"/>
    </source>
</evidence>
<accession>A0AA38FJZ6</accession>
<keyword evidence="2" id="KW-0812">Transmembrane</keyword>
<feature type="transmembrane region" description="Helical" evidence="2">
    <location>
        <begin position="192"/>
        <end position="215"/>
    </location>
</feature>
<keyword evidence="2" id="KW-1133">Transmembrane helix</keyword>
<reference evidence="3 4" key="1">
    <citation type="journal article" date="2021" name="Nat. Plants">
        <title>The Taxus genome provides insights into paclitaxel biosynthesis.</title>
        <authorList>
            <person name="Xiong X."/>
            <person name="Gou J."/>
            <person name="Liao Q."/>
            <person name="Li Y."/>
            <person name="Zhou Q."/>
            <person name="Bi G."/>
            <person name="Li C."/>
            <person name="Du R."/>
            <person name="Wang X."/>
            <person name="Sun T."/>
            <person name="Guo L."/>
            <person name="Liang H."/>
            <person name="Lu P."/>
            <person name="Wu Y."/>
            <person name="Zhang Z."/>
            <person name="Ro D.K."/>
            <person name="Shang Y."/>
            <person name="Huang S."/>
            <person name="Yan J."/>
        </authorList>
    </citation>
    <scope>NUCLEOTIDE SEQUENCE [LARGE SCALE GENOMIC DNA]</scope>
    <source>
        <strain evidence="3">Ta-2019</strain>
    </source>
</reference>
<dbReference type="OMA" id="LAIRMIM"/>
<dbReference type="Proteomes" id="UP000824469">
    <property type="component" value="Unassembled WGS sequence"/>
</dbReference>
<evidence type="ECO:0000313" key="3">
    <source>
        <dbReference type="EMBL" id="KAH9305429.1"/>
    </source>
</evidence>
<dbReference type="EMBL" id="JAHRHJ020000008">
    <property type="protein sequence ID" value="KAH9305429.1"/>
    <property type="molecule type" value="Genomic_DNA"/>
</dbReference>
<comment type="caution">
    <text evidence="3">The sequence shown here is derived from an EMBL/GenBank/DDBJ whole genome shotgun (WGS) entry which is preliminary data.</text>
</comment>
<dbReference type="GO" id="GO:0005783">
    <property type="term" value="C:endoplasmic reticulum"/>
    <property type="evidence" value="ECO:0007669"/>
    <property type="project" value="TreeGrafter"/>
</dbReference>
<proteinExistence type="predicted"/>
<gene>
    <name evidence="3" type="ORF">KI387_009833</name>
</gene>
<evidence type="ECO:0000256" key="2">
    <source>
        <dbReference type="SAM" id="Phobius"/>
    </source>
</evidence>
<feature type="non-terminal residue" evidence="3">
    <location>
        <position position="1"/>
    </location>
</feature>
<dbReference type="InterPro" id="IPR033308">
    <property type="entry name" value="PGAP5/Cdc1/Ted1"/>
</dbReference>
<feature type="transmembrane region" description="Helical" evidence="2">
    <location>
        <begin position="50"/>
        <end position="70"/>
    </location>
</feature>
<protein>
    <submittedName>
        <fullName evidence="3">Uncharacterized protein</fullName>
    </submittedName>
</protein>